<evidence type="ECO:0000256" key="2">
    <source>
        <dbReference type="ARBA" id="ARBA00022777"/>
    </source>
</evidence>
<dbReference type="PROSITE" id="PS00584">
    <property type="entry name" value="PFKB_KINASES_2"/>
    <property type="match status" value="1"/>
</dbReference>
<dbReference type="AlphaFoldDB" id="A0A318S8H6"/>
<name>A0A318S8H6_9DEIO</name>
<feature type="domain" description="Carbohydrate kinase PfkB" evidence="3">
    <location>
        <begin position="22"/>
        <end position="289"/>
    </location>
</feature>
<dbReference type="Pfam" id="PF00294">
    <property type="entry name" value="PfkB"/>
    <property type="match status" value="1"/>
</dbReference>
<keyword evidence="2 4" id="KW-0418">Kinase</keyword>
<evidence type="ECO:0000256" key="1">
    <source>
        <dbReference type="ARBA" id="ARBA00022679"/>
    </source>
</evidence>
<evidence type="ECO:0000313" key="4">
    <source>
        <dbReference type="EMBL" id="PYE54146.1"/>
    </source>
</evidence>
<dbReference type="CDD" id="cd01941">
    <property type="entry name" value="YeiC_kinase_like"/>
    <property type="match status" value="1"/>
</dbReference>
<keyword evidence="1" id="KW-0808">Transferase</keyword>
<sequence>MVGGAIVDQKLTLHAPSVMGTSNPGRASTSLGGVARNVAENLARLGVDVAFLGAVGRDALGDELIARTSALGVDFTHVLRTDAPTSTYTAVLDPSGELVIAVVAMDRAGELSGDFLRARRLVLQGARVLVADGNSSEDTLRTLVDIAGERGIPVVLDPVSVPKAVKVRSVLRTRRSIHLVTPNREELEVLVERTVRESDLPSAANALHELGVERVWVRLGARGGFLSVEGEASWLPAFPTRVVDVTGAGDASLAGYLHALLLGASPEDAARSGHAAASLTLESEHTVSPLLSPRALRERLQGATS</sequence>
<dbReference type="InterPro" id="IPR029056">
    <property type="entry name" value="Ribokinase-like"/>
</dbReference>
<dbReference type="GO" id="GO:0016301">
    <property type="term" value="F:kinase activity"/>
    <property type="evidence" value="ECO:0007669"/>
    <property type="project" value="UniProtKB-KW"/>
</dbReference>
<dbReference type="SUPFAM" id="SSF53613">
    <property type="entry name" value="Ribokinase-like"/>
    <property type="match status" value="1"/>
</dbReference>
<organism evidence="4 5">
    <name type="scientific">Deinococcus yavapaiensis KR-236</name>
    <dbReference type="NCBI Taxonomy" id="694435"/>
    <lineage>
        <taxon>Bacteria</taxon>
        <taxon>Thermotogati</taxon>
        <taxon>Deinococcota</taxon>
        <taxon>Deinococci</taxon>
        <taxon>Deinococcales</taxon>
        <taxon>Deinococcaceae</taxon>
        <taxon>Deinococcus</taxon>
    </lineage>
</organism>
<gene>
    <name evidence="4" type="ORF">DES52_106111</name>
</gene>
<evidence type="ECO:0000313" key="5">
    <source>
        <dbReference type="Proteomes" id="UP000248326"/>
    </source>
</evidence>
<protein>
    <submittedName>
        <fullName evidence="4">Pseudouridine kinase</fullName>
    </submittedName>
</protein>
<dbReference type="Proteomes" id="UP000248326">
    <property type="component" value="Unassembled WGS sequence"/>
</dbReference>
<keyword evidence="5" id="KW-1185">Reference proteome</keyword>
<dbReference type="PROSITE" id="PS00583">
    <property type="entry name" value="PFKB_KINASES_1"/>
    <property type="match status" value="1"/>
</dbReference>
<dbReference type="Gene3D" id="3.40.1190.20">
    <property type="match status" value="1"/>
</dbReference>
<accession>A0A318S8H6</accession>
<dbReference type="InterPro" id="IPR002173">
    <property type="entry name" value="Carboh/pur_kinase_PfkB_CS"/>
</dbReference>
<dbReference type="PANTHER" id="PTHR10584">
    <property type="entry name" value="SUGAR KINASE"/>
    <property type="match status" value="1"/>
</dbReference>
<evidence type="ECO:0000259" key="3">
    <source>
        <dbReference type="Pfam" id="PF00294"/>
    </source>
</evidence>
<dbReference type="EMBL" id="QJSX01000006">
    <property type="protein sequence ID" value="PYE54146.1"/>
    <property type="molecule type" value="Genomic_DNA"/>
</dbReference>
<dbReference type="PANTHER" id="PTHR10584:SF166">
    <property type="entry name" value="RIBOKINASE"/>
    <property type="match status" value="1"/>
</dbReference>
<proteinExistence type="predicted"/>
<dbReference type="InterPro" id="IPR011611">
    <property type="entry name" value="PfkB_dom"/>
</dbReference>
<comment type="caution">
    <text evidence="4">The sequence shown here is derived from an EMBL/GenBank/DDBJ whole genome shotgun (WGS) entry which is preliminary data.</text>
</comment>
<reference evidence="4 5" key="1">
    <citation type="submission" date="2018-06" db="EMBL/GenBank/DDBJ databases">
        <title>Genomic Encyclopedia of Type Strains, Phase IV (KMG-IV): sequencing the most valuable type-strain genomes for metagenomic binning, comparative biology and taxonomic classification.</title>
        <authorList>
            <person name="Goeker M."/>
        </authorList>
    </citation>
    <scope>NUCLEOTIDE SEQUENCE [LARGE SCALE GENOMIC DNA]</scope>
    <source>
        <strain evidence="4 5">DSM 18048</strain>
    </source>
</reference>